<dbReference type="KEGG" id="rsi:Runsl_0362"/>
<sequence length="259" mass="29728">MSNIQQLQNKIAPVREQLVHHPIYKSIQTLEQLRIFSENHVFAVWDFMSLLKDLQRKLTCTEVPWLPKGNANTRYLINEIVIGEESDVDENGVRMSHFELYLAAMHQMGADRVVIDGFIQQLRRGNSVEDALQKAGVEEGTQKFVQQTFSFIATQKPHVTASVFTFGREDLIPAMFLAFINEWGGDELLRVAKYRYYLERHIEVDGDHHSQLAMQMVEELCGNDPQKWEEATEAALKALQSRVAFWDAVHEQLLTVAAV</sequence>
<dbReference type="Pfam" id="PF11251">
    <property type="entry name" value="DUF3050"/>
    <property type="match status" value="1"/>
</dbReference>
<dbReference type="AlphaFoldDB" id="A0A7U4E492"/>
<protein>
    <recommendedName>
        <fullName evidence="3">DUF3050 domain-containing protein</fullName>
    </recommendedName>
</protein>
<proteinExistence type="predicted"/>
<name>A0A7U4E492_RUNSL</name>
<keyword evidence="2" id="KW-1185">Reference proteome</keyword>
<reference evidence="2" key="1">
    <citation type="submission" date="2011-06" db="EMBL/GenBank/DDBJ databases">
        <title>The complete genome of chromosome of Runella slithyformis DSM 19594.</title>
        <authorList>
            <consortium name="US DOE Joint Genome Institute (JGI-PGF)"/>
            <person name="Lucas S."/>
            <person name="Han J."/>
            <person name="Lapidus A."/>
            <person name="Bruce D."/>
            <person name="Goodwin L."/>
            <person name="Pitluck S."/>
            <person name="Peters L."/>
            <person name="Kyrpides N."/>
            <person name="Mavromatis K."/>
            <person name="Ivanova N."/>
            <person name="Ovchinnikova G."/>
            <person name="Zhang X."/>
            <person name="Misra M."/>
            <person name="Detter J.C."/>
            <person name="Tapia R."/>
            <person name="Han C."/>
            <person name="Land M."/>
            <person name="Hauser L."/>
            <person name="Markowitz V."/>
            <person name="Cheng J.-F."/>
            <person name="Hugenholtz P."/>
            <person name="Woyke T."/>
            <person name="Wu D."/>
            <person name="Tindall B."/>
            <person name="Faehrich R."/>
            <person name="Brambilla E."/>
            <person name="Klenk H.-P."/>
            <person name="Eisen J.A."/>
        </authorList>
    </citation>
    <scope>NUCLEOTIDE SEQUENCE [LARGE SCALE GENOMIC DNA]</scope>
    <source>
        <strain evidence="2">ATCC 29530 / DSM 19594 / LMG 11500 / NCIMB 11436 / LSU 4</strain>
    </source>
</reference>
<dbReference type="InterPro" id="IPR016084">
    <property type="entry name" value="Haem_Oase-like_multi-hlx"/>
</dbReference>
<dbReference type="InterPro" id="IPR024423">
    <property type="entry name" value="DUF3050"/>
</dbReference>
<evidence type="ECO:0008006" key="3">
    <source>
        <dbReference type="Google" id="ProtNLM"/>
    </source>
</evidence>
<dbReference type="RefSeq" id="WP_013926139.1">
    <property type="nucleotide sequence ID" value="NC_015703.1"/>
</dbReference>
<evidence type="ECO:0000313" key="2">
    <source>
        <dbReference type="Proteomes" id="UP000000493"/>
    </source>
</evidence>
<dbReference type="SUPFAM" id="SSF48613">
    <property type="entry name" value="Heme oxygenase-like"/>
    <property type="match status" value="1"/>
</dbReference>
<accession>A0A7U4E492</accession>
<dbReference type="Gene3D" id="1.20.910.10">
    <property type="entry name" value="Heme oxygenase-like"/>
    <property type="match status" value="1"/>
</dbReference>
<evidence type="ECO:0000313" key="1">
    <source>
        <dbReference type="EMBL" id="AEI46814.1"/>
    </source>
</evidence>
<gene>
    <name evidence="1" type="ordered locus">Runsl_0362</name>
</gene>
<reference evidence="1 2" key="2">
    <citation type="journal article" date="2012" name="Stand. Genomic Sci.">
        <title>Complete genome sequence of the aquatic bacterium Runella slithyformis type strain (LSU 4(T)).</title>
        <authorList>
            <person name="Copeland A."/>
            <person name="Zhang X."/>
            <person name="Misra M."/>
            <person name="Lapidus A."/>
            <person name="Nolan M."/>
            <person name="Lucas S."/>
            <person name="Deshpande S."/>
            <person name="Cheng J.F."/>
            <person name="Tapia R."/>
            <person name="Goodwin L.A."/>
            <person name="Pitluck S."/>
            <person name="Liolios K."/>
            <person name="Pagani I."/>
            <person name="Ivanova N."/>
            <person name="Mikhailova N."/>
            <person name="Pati A."/>
            <person name="Chen A."/>
            <person name="Palaniappan K."/>
            <person name="Land M."/>
            <person name="Hauser L."/>
            <person name="Pan C."/>
            <person name="Jeffries C.D."/>
            <person name="Detter J.C."/>
            <person name="Brambilla E.M."/>
            <person name="Rohde M."/>
            <person name="Djao O.D."/>
            <person name="Goker M."/>
            <person name="Sikorski J."/>
            <person name="Tindall B.J."/>
            <person name="Woyke T."/>
            <person name="Bristow J."/>
            <person name="Eisen J.A."/>
            <person name="Markowitz V."/>
            <person name="Hugenholtz P."/>
            <person name="Kyrpides N.C."/>
            <person name="Klenk H.P."/>
            <person name="Mavromatis K."/>
        </authorList>
    </citation>
    <scope>NUCLEOTIDE SEQUENCE [LARGE SCALE GENOMIC DNA]</scope>
    <source>
        <strain evidence="2">ATCC 29530 / DSM 19594 / LMG 11500 / NCIMB 11436 / LSU 4</strain>
    </source>
</reference>
<organism evidence="1 2">
    <name type="scientific">Runella slithyformis (strain ATCC 29530 / DSM 19594 / LMG 11500 / NCIMB 11436 / LSU 4)</name>
    <dbReference type="NCBI Taxonomy" id="761193"/>
    <lineage>
        <taxon>Bacteria</taxon>
        <taxon>Pseudomonadati</taxon>
        <taxon>Bacteroidota</taxon>
        <taxon>Cytophagia</taxon>
        <taxon>Cytophagales</taxon>
        <taxon>Spirosomataceae</taxon>
        <taxon>Runella</taxon>
    </lineage>
</organism>
<dbReference type="EMBL" id="CP002859">
    <property type="protein sequence ID" value="AEI46814.1"/>
    <property type="molecule type" value="Genomic_DNA"/>
</dbReference>
<dbReference type="Proteomes" id="UP000000493">
    <property type="component" value="Chromosome"/>
</dbReference>